<dbReference type="InParanoid" id="A0A2S8SWF7"/>
<dbReference type="InterPro" id="IPR027558">
    <property type="entry name" value="Pre_pil_HX9DG_C"/>
</dbReference>
<gene>
    <name evidence="2" type="ORF">B1R32_102142</name>
</gene>
<dbReference type="RefSeq" id="WP_105482451.1">
    <property type="nucleotide sequence ID" value="NZ_NIGF01000002.1"/>
</dbReference>
<evidence type="ECO:0000313" key="2">
    <source>
        <dbReference type="EMBL" id="PQV65135.1"/>
    </source>
</evidence>
<protein>
    <submittedName>
        <fullName evidence="2">Prepilin-type processing-associated H-X9-DG domain-containing protein</fullName>
    </submittedName>
</protein>
<comment type="caution">
    <text evidence="2">The sequence shown here is derived from an EMBL/GenBank/DDBJ whole genome shotgun (WGS) entry which is preliminary data.</text>
</comment>
<organism evidence="2 3">
    <name type="scientific">Abditibacterium utsteinense</name>
    <dbReference type="NCBI Taxonomy" id="1960156"/>
    <lineage>
        <taxon>Bacteria</taxon>
        <taxon>Pseudomonadati</taxon>
        <taxon>Abditibacteriota</taxon>
        <taxon>Abditibacteriia</taxon>
        <taxon>Abditibacteriales</taxon>
        <taxon>Abditibacteriaceae</taxon>
        <taxon>Abditibacterium</taxon>
    </lineage>
</organism>
<proteinExistence type="predicted"/>
<dbReference type="Proteomes" id="UP000237684">
    <property type="component" value="Unassembled WGS sequence"/>
</dbReference>
<evidence type="ECO:0000256" key="1">
    <source>
        <dbReference type="SAM" id="SignalP"/>
    </source>
</evidence>
<keyword evidence="1" id="KW-0732">Signal</keyword>
<sequence>MTSILKKRLSILGIATLLGGAMIQTTRPAMAQETAAQNNQSSRTAMGFKEPRVALTRDVAAQMFLKLLQYITTFDSKKTDDDAIRKQMMSSFSLSSENDNLPAFLFKLSQQMAQPEQKITVQSEGDKTATVLVESKPRTLVLVQEGESWGVDVGETFAKWNNLEGEAKTAALAEMQAEFGQQREVARRSSCQSNLKEISMRLMQYVQDYDGKLPDAQNWIDKIKPYVESEQLFTCPSVTDPAGYGYAFNFNLSLKPLAALENPSQTVSIYETTILERNMYGFGEDPAFRHQDGANYAFADGHVKWLPKTQIPSFKLKP</sequence>
<feature type="chain" id="PRO_5015522622" evidence="1">
    <location>
        <begin position="32"/>
        <end position="318"/>
    </location>
</feature>
<evidence type="ECO:0000313" key="3">
    <source>
        <dbReference type="Proteomes" id="UP000237684"/>
    </source>
</evidence>
<accession>A0A2S8SWF7</accession>
<dbReference type="AlphaFoldDB" id="A0A2S8SWF7"/>
<dbReference type="EMBL" id="NIGF01000002">
    <property type="protein sequence ID" value="PQV65135.1"/>
    <property type="molecule type" value="Genomic_DNA"/>
</dbReference>
<feature type="signal peptide" evidence="1">
    <location>
        <begin position="1"/>
        <end position="31"/>
    </location>
</feature>
<keyword evidence="3" id="KW-1185">Reference proteome</keyword>
<reference evidence="2 3" key="1">
    <citation type="journal article" date="2018" name="Syst. Appl. Microbiol.">
        <title>Abditibacterium utsteinense sp. nov., the first cultivated member of candidate phylum FBP, isolated from ice-free Antarctic soil samples.</title>
        <authorList>
            <person name="Tahon G."/>
            <person name="Tytgat B."/>
            <person name="Lebbe L."/>
            <person name="Carlier A."/>
            <person name="Willems A."/>
        </authorList>
    </citation>
    <scope>NUCLEOTIDE SEQUENCE [LARGE SCALE GENOMIC DNA]</scope>
    <source>
        <strain evidence="2 3">LMG 29911</strain>
    </source>
</reference>
<dbReference type="NCBIfam" id="TIGR04294">
    <property type="entry name" value="pre_pil_HX9DG"/>
    <property type="match status" value="1"/>
</dbReference>
<name>A0A2S8SWF7_9BACT</name>